<name>A0A6H0XZ80_9PEZI</name>
<proteinExistence type="predicted"/>
<organism evidence="2 3">
    <name type="scientific">Peltaster fructicola</name>
    <dbReference type="NCBI Taxonomy" id="286661"/>
    <lineage>
        <taxon>Eukaryota</taxon>
        <taxon>Fungi</taxon>
        <taxon>Dikarya</taxon>
        <taxon>Ascomycota</taxon>
        <taxon>Pezizomycotina</taxon>
        <taxon>Dothideomycetes</taxon>
        <taxon>Dothideomycetes incertae sedis</taxon>
        <taxon>Peltaster</taxon>
    </lineage>
</organism>
<feature type="region of interest" description="Disordered" evidence="1">
    <location>
        <begin position="171"/>
        <end position="408"/>
    </location>
</feature>
<protein>
    <submittedName>
        <fullName evidence="2">Uncharacterized protein</fullName>
    </submittedName>
</protein>
<reference evidence="2 3" key="1">
    <citation type="journal article" date="2016" name="Sci. Rep.">
        <title>Peltaster fructicola genome reveals evolution from an invasive phytopathogen to an ectophytic parasite.</title>
        <authorList>
            <person name="Xu C."/>
            <person name="Chen H."/>
            <person name="Gleason M.L."/>
            <person name="Xu J.R."/>
            <person name="Liu H."/>
            <person name="Zhang R."/>
            <person name="Sun G."/>
        </authorList>
    </citation>
    <scope>NUCLEOTIDE SEQUENCE [LARGE SCALE GENOMIC DNA]</scope>
    <source>
        <strain evidence="2 3">LNHT1506</strain>
    </source>
</reference>
<dbReference type="EMBL" id="CP051142">
    <property type="protein sequence ID" value="QIX00057.1"/>
    <property type="molecule type" value="Genomic_DNA"/>
</dbReference>
<sequence>MYRTNDPRFRRRLNEIGQTLENANETAQSGIYIFGQTYIKPCFESIGTCFADCVDASCPTLNQQNRDRLRRQRGRARSGGRAELSFDFYDDWDEDENDGLLGWNNDEFDRVIAGSGGYGTVTDTQPGRRRGMNYPKARRRSNQDIINDPTVIPGSSLFGKLFGGKSLKYKPSAAGLQEHPGARRLGRDRTEGEALLDDSEPSENGGTWRRTNRNRSGTAGSRETQDSFSSRGDIFPSDDEDDAVPLDDEFAMVLERRATNSGNASGPETENSSERTGARKKGKRPSAASSRRTFSSKSARSDSSNQPSRTSSHTALPAQSHEAESPAVLTLIELQHEDVEVAEQEEAEVERKRSNAHRLAAERGLVSGQHSSSASPSEPSQLPTPTATDDEDEEPQLQGSNIATESTK</sequence>
<dbReference type="AlphaFoldDB" id="A0A6H0XZ80"/>
<feature type="compositionally biased region" description="Polar residues" evidence="1">
    <location>
        <begin position="219"/>
        <end position="230"/>
    </location>
</feature>
<accession>A0A6H0XZ80</accession>
<feature type="compositionally biased region" description="Polar residues" evidence="1">
    <location>
        <begin position="397"/>
        <end position="408"/>
    </location>
</feature>
<feature type="compositionally biased region" description="Polar residues" evidence="1">
    <location>
        <begin position="259"/>
        <end position="270"/>
    </location>
</feature>
<feature type="compositionally biased region" description="Acidic residues" evidence="1">
    <location>
        <begin position="236"/>
        <end position="250"/>
    </location>
</feature>
<feature type="compositionally biased region" description="Low complexity" evidence="1">
    <location>
        <begin position="204"/>
        <end position="218"/>
    </location>
</feature>
<keyword evidence="3" id="KW-1185">Reference proteome</keyword>
<dbReference type="Proteomes" id="UP000503462">
    <property type="component" value="Chromosome 4"/>
</dbReference>
<feature type="compositionally biased region" description="Polar residues" evidence="1">
    <location>
        <begin position="287"/>
        <end position="314"/>
    </location>
</feature>
<evidence type="ECO:0000313" key="2">
    <source>
        <dbReference type="EMBL" id="QIX00057.1"/>
    </source>
</evidence>
<gene>
    <name evidence="2" type="ORF">AMS68_005574</name>
</gene>
<dbReference type="OrthoDB" id="5421971at2759"/>
<feature type="compositionally biased region" description="Low complexity" evidence="1">
    <location>
        <begin position="371"/>
        <end position="380"/>
    </location>
</feature>
<evidence type="ECO:0000256" key="1">
    <source>
        <dbReference type="SAM" id="MobiDB-lite"/>
    </source>
</evidence>
<feature type="region of interest" description="Disordered" evidence="1">
    <location>
        <begin position="116"/>
        <end position="148"/>
    </location>
</feature>
<evidence type="ECO:0000313" key="3">
    <source>
        <dbReference type="Proteomes" id="UP000503462"/>
    </source>
</evidence>
<feature type="compositionally biased region" description="Basic residues" evidence="1">
    <location>
        <begin position="127"/>
        <end position="140"/>
    </location>
</feature>